<dbReference type="AlphaFoldDB" id="A0A2K1KLB2"/>
<dbReference type="Proteomes" id="UP000006727">
    <property type="component" value="Chromosome 5"/>
</dbReference>
<reference evidence="1 3" key="2">
    <citation type="journal article" date="2018" name="Plant J.">
        <title>The Physcomitrella patens chromosome-scale assembly reveals moss genome structure and evolution.</title>
        <authorList>
            <person name="Lang D."/>
            <person name="Ullrich K.K."/>
            <person name="Murat F."/>
            <person name="Fuchs J."/>
            <person name="Jenkins J."/>
            <person name="Haas F.B."/>
            <person name="Piednoel M."/>
            <person name="Gundlach H."/>
            <person name="Van Bel M."/>
            <person name="Meyberg R."/>
            <person name="Vives C."/>
            <person name="Morata J."/>
            <person name="Symeonidi A."/>
            <person name="Hiss M."/>
            <person name="Muchero W."/>
            <person name="Kamisugi Y."/>
            <person name="Saleh O."/>
            <person name="Blanc G."/>
            <person name="Decker E.L."/>
            <person name="van Gessel N."/>
            <person name="Grimwood J."/>
            <person name="Hayes R.D."/>
            <person name="Graham S.W."/>
            <person name="Gunter L.E."/>
            <person name="McDaniel S.F."/>
            <person name="Hoernstein S.N.W."/>
            <person name="Larsson A."/>
            <person name="Li F.W."/>
            <person name="Perroud P.F."/>
            <person name="Phillips J."/>
            <person name="Ranjan P."/>
            <person name="Rokshar D.S."/>
            <person name="Rothfels C.J."/>
            <person name="Schneider L."/>
            <person name="Shu S."/>
            <person name="Stevenson D.W."/>
            <person name="Thummler F."/>
            <person name="Tillich M."/>
            <person name="Villarreal Aguilar J.C."/>
            <person name="Widiez T."/>
            <person name="Wong G.K."/>
            <person name="Wymore A."/>
            <person name="Zhang Y."/>
            <person name="Zimmer A.D."/>
            <person name="Quatrano R.S."/>
            <person name="Mayer K.F.X."/>
            <person name="Goodstein D."/>
            <person name="Casacuberta J.M."/>
            <person name="Vandepoele K."/>
            <person name="Reski R."/>
            <person name="Cuming A.C."/>
            <person name="Tuskan G.A."/>
            <person name="Maumus F."/>
            <person name="Salse J."/>
            <person name="Schmutz J."/>
            <person name="Rensing S.A."/>
        </authorList>
    </citation>
    <scope>NUCLEOTIDE SEQUENCE [LARGE SCALE GENOMIC DNA]</scope>
    <source>
        <strain evidence="2 3">cv. Gransden 2004</strain>
    </source>
</reference>
<name>A0A2K1KLB2_PHYPA</name>
<dbReference type="EnsemblPlants" id="Pp3c5_28040V3.1">
    <property type="protein sequence ID" value="PAC:32952624.CDS.1"/>
    <property type="gene ID" value="Pp3c5_28040"/>
</dbReference>
<evidence type="ECO:0000313" key="1">
    <source>
        <dbReference type="EMBL" id="PNR54567.1"/>
    </source>
</evidence>
<sequence>MLEPASTTFCCFLLLIFRYCTLVLSLFEVDNDLSPCFILPFPVGG</sequence>
<reference evidence="1 3" key="1">
    <citation type="journal article" date="2008" name="Science">
        <title>The Physcomitrella genome reveals evolutionary insights into the conquest of land by plants.</title>
        <authorList>
            <person name="Rensing S."/>
            <person name="Lang D."/>
            <person name="Zimmer A."/>
            <person name="Terry A."/>
            <person name="Salamov A."/>
            <person name="Shapiro H."/>
            <person name="Nishiyama T."/>
            <person name="Perroud P.-F."/>
            <person name="Lindquist E."/>
            <person name="Kamisugi Y."/>
            <person name="Tanahashi T."/>
            <person name="Sakakibara K."/>
            <person name="Fujita T."/>
            <person name="Oishi K."/>
            <person name="Shin-I T."/>
            <person name="Kuroki Y."/>
            <person name="Toyoda A."/>
            <person name="Suzuki Y."/>
            <person name="Hashimoto A."/>
            <person name="Yamaguchi K."/>
            <person name="Sugano A."/>
            <person name="Kohara Y."/>
            <person name="Fujiyama A."/>
            <person name="Anterola A."/>
            <person name="Aoki S."/>
            <person name="Ashton N."/>
            <person name="Barbazuk W.B."/>
            <person name="Barker E."/>
            <person name="Bennetzen J."/>
            <person name="Bezanilla M."/>
            <person name="Blankenship R."/>
            <person name="Cho S.H."/>
            <person name="Dutcher S."/>
            <person name="Estelle M."/>
            <person name="Fawcett J.A."/>
            <person name="Gundlach H."/>
            <person name="Hanada K."/>
            <person name="Heyl A."/>
            <person name="Hicks K.A."/>
            <person name="Hugh J."/>
            <person name="Lohr M."/>
            <person name="Mayer K."/>
            <person name="Melkozernov A."/>
            <person name="Murata T."/>
            <person name="Nelson D."/>
            <person name="Pils B."/>
            <person name="Prigge M."/>
            <person name="Reiss B."/>
            <person name="Renner T."/>
            <person name="Rombauts S."/>
            <person name="Rushton P."/>
            <person name="Sanderfoot A."/>
            <person name="Schween G."/>
            <person name="Shiu S.-H."/>
            <person name="Stueber K."/>
            <person name="Theodoulou F.L."/>
            <person name="Tu H."/>
            <person name="Van de Peer Y."/>
            <person name="Verrier P.J."/>
            <person name="Waters E."/>
            <person name="Wood A."/>
            <person name="Yang L."/>
            <person name="Cove D."/>
            <person name="Cuming A."/>
            <person name="Hasebe M."/>
            <person name="Lucas S."/>
            <person name="Mishler D.B."/>
            <person name="Reski R."/>
            <person name="Grigoriev I."/>
            <person name="Quatrano R.S."/>
            <person name="Boore J.L."/>
        </authorList>
    </citation>
    <scope>NUCLEOTIDE SEQUENCE [LARGE SCALE GENOMIC DNA]</scope>
    <source>
        <strain evidence="2 3">cv. Gransden 2004</strain>
    </source>
</reference>
<organism evidence="1">
    <name type="scientific">Physcomitrium patens</name>
    <name type="common">Spreading-leaved earth moss</name>
    <name type="synonym">Physcomitrella patens</name>
    <dbReference type="NCBI Taxonomy" id="3218"/>
    <lineage>
        <taxon>Eukaryota</taxon>
        <taxon>Viridiplantae</taxon>
        <taxon>Streptophyta</taxon>
        <taxon>Embryophyta</taxon>
        <taxon>Bryophyta</taxon>
        <taxon>Bryophytina</taxon>
        <taxon>Bryopsida</taxon>
        <taxon>Funariidae</taxon>
        <taxon>Funariales</taxon>
        <taxon>Funariaceae</taxon>
        <taxon>Physcomitrium</taxon>
    </lineage>
</organism>
<dbReference type="Gramene" id="Pp3c5_28040V3.1">
    <property type="protein sequence ID" value="PAC:32952624.CDS.1"/>
    <property type="gene ID" value="Pp3c5_28040"/>
</dbReference>
<evidence type="ECO:0000313" key="2">
    <source>
        <dbReference type="EnsemblPlants" id="PAC:32952624.CDS.1"/>
    </source>
</evidence>
<keyword evidence="3" id="KW-1185">Reference proteome</keyword>
<reference evidence="2" key="3">
    <citation type="submission" date="2020-12" db="UniProtKB">
        <authorList>
            <consortium name="EnsemblPlants"/>
        </authorList>
    </citation>
    <scope>IDENTIFICATION</scope>
</reference>
<accession>A0A2K1KLB2</accession>
<evidence type="ECO:0000313" key="3">
    <source>
        <dbReference type="Proteomes" id="UP000006727"/>
    </source>
</evidence>
<gene>
    <name evidence="1" type="ORF">PHYPA_008244</name>
</gene>
<dbReference type="EMBL" id="ABEU02000005">
    <property type="protein sequence ID" value="PNR54567.1"/>
    <property type="molecule type" value="Genomic_DNA"/>
</dbReference>
<proteinExistence type="predicted"/>
<protein>
    <submittedName>
        <fullName evidence="1 2">Uncharacterized protein</fullName>
    </submittedName>
</protein>